<comment type="caution">
    <text evidence="3">The sequence shown here is derived from an EMBL/GenBank/DDBJ whole genome shotgun (WGS) entry which is preliminary data.</text>
</comment>
<accession>A0A3A1R235</accession>
<keyword evidence="4" id="KW-1185">Reference proteome</keyword>
<proteinExistence type="predicted"/>
<dbReference type="PANTHER" id="PTHR13947:SF37">
    <property type="entry name" value="LD18367P"/>
    <property type="match status" value="1"/>
</dbReference>
<name>A0A3A1R235_9BACI</name>
<gene>
    <name evidence="3" type="ORF">D3H55_08785</name>
</gene>
<evidence type="ECO:0000256" key="1">
    <source>
        <dbReference type="ARBA" id="ARBA00022679"/>
    </source>
</evidence>
<sequence length="170" mass="19722">MSYHIRKGNKEDIGDIMKIVRKTVEIMKSEDIDQWTDEYPLMEDFLKDSENDSLYVAVDEQNNVAGSITIDQNEPSEYASSEWNRIGPSYLFHRLVVDPDVRGKGIASLLIKQTEKVAKDHQIQYIRTDTYSLNKKAQSLFRKNGFKQTGQIQFMGKDNPFYTFDKILDV</sequence>
<evidence type="ECO:0000313" key="3">
    <source>
        <dbReference type="EMBL" id="RIW35131.1"/>
    </source>
</evidence>
<dbReference type="Gene3D" id="3.40.630.30">
    <property type="match status" value="1"/>
</dbReference>
<dbReference type="RefSeq" id="WP_119546533.1">
    <property type="nucleotide sequence ID" value="NZ_QXIR01000009.1"/>
</dbReference>
<dbReference type="AlphaFoldDB" id="A0A3A1R235"/>
<evidence type="ECO:0000259" key="2">
    <source>
        <dbReference type="PROSITE" id="PS51186"/>
    </source>
</evidence>
<dbReference type="PROSITE" id="PS51186">
    <property type="entry name" value="GNAT"/>
    <property type="match status" value="1"/>
</dbReference>
<organism evidence="3 4">
    <name type="scientific">Bacillus salacetis</name>
    <dbReference type="NCBI Taxonomy" id="2315464"/>
    <lineage>
        <taxon>Bacteria</taxon>
        <taxon>Bacillati</taxon>
        <taxon>Bacillota</taxon>
        <taxon>Bacilli</taxon>
        <taxon>Bacillales</taxon>
        <taxon>Bacillaceae</taxon>
        <taxon>Bacillus</taxon>
    </lineage>
</organism>
<dbReference type="EMBL" id="QXIR01000009">
    <property type="protein sequence ID" value="RIW35131.1"/>
    <property type="molecule type" value="Genomic_DNA"/>
</dbReference>
<keyword evidence="1 3" id="KW-0808">Transferase</keyword>
<dbReference type="InterPro" id="IPR000182">
    <property type="entry name" value="GNAT_dom"/>
</dbReference>
<dbReference type="Proteomes" id="UP000265801">
    <property type="component" value="Unassembled WGS sequence"/>
</dbReference>
<dbReference type="PANTHER" id="PTHR13947">
    <property type="entry name" value="GNAT FAMILY N-ACETYLTRANSFERASE"/>
    <property type="match status" value="1"/>
</dbReference>
<reference evidence="3 4" key="1">
    <citation type="submission" date="2018-09" db="EMBL/GenBank/DDBJ databases">
        <title>Bacillus saliacetes sp. nov., isolated from Thai shrimp paste (Ka-pi).</title>
        <authorList>
            <person name="Daroonpunt R."/>
            <person name="Tanasupawat S."/>
            <person name="Yiamsombut S."/>
        </authorList>
    </citation>
    <scope>NUCLEOTIDE SEQUENCE [LARGE SCALE GENOMIC DNA]</scope>
    <source>
        <strain evidence="3 4">SKP7-4</strain>
    </source>
</reference>
<dbReference type="Pfam" id="PF00583">
    <property type="entry name" value="Acetyltransf_1"/>
    <property type="match status" value="1"/>
</dbReference>
<dbReference type="InterPro" id="IPR016181">
    <property type="entry name" value="Acyl_CoA_acyltransferase"/>
</dbReference>
<dbReference type="SUPFAM" id="SSF55729">
    <property type="entry name" value="Acyl-CoA N-acyltransferases (Nat)"/>
    <property type="match status" value="1"/>
</dbReference>
<dbReference type="CDD" id="cd04301">
    <property type="entry name" value="NAT_SF"/>
    <property type="match status" value="1"/>
</dbReference>
<dbReference type="GO" id="GO:0008080">
    <property type="term" value="F:N-acetyltransferase activity"/>
    <property type="evidence" value="ECO:0007669"/>
    <property type="project" value="InterPro"/>
</dbReference>
<evidence type="ECO:0000313" key="4">
    <source>
        <dbReference type="Proteomes" id="UP000265801"/>
    </source>
</evidence>
<dbReference type="OrthoDB" id="9796381at2"/>
<feature type="domain" description="N-acetyltransferase" evidence="2">
    <location>
        <begin position="3"/>
        <end position="169"/>
    </location>
</feature>
<dbReference type="InterPro" id="IPR050769">
    <property type="entry name" value="NAT_camello-type"/>
</dbReference>
<protein>
    <submittedName>
        <fullName evidence="3">GNAT family N-acetyltransferase</fullName>
    </submittedName>
</protein>